<proteinExistence type="predicted"/>
<keyword evidence="2" id="KW-0808">Transferase</keyword>
<dbReference type="Proteomes" id="UP000222310">
    <property type="component" value="Unassembled WGS sequence"/>
</dbReference>
<protein>
    <submittedName>
        <fullName evidence="2">Phosphorylase kinase</fullName>
    </submittedName>
</protein>
<dbReference type="RefSeq" id="WP_099070953.1">
    <property type="nucleotide sequence ID" value="NZ_LAHD01000017.1"/>
</dbReference>
<dbReference type="SUPFAM" id="SSF48208">
    <property type="entry name" value="Six-hairpin glycosidases"/>
    <property type="match status" value="1"/>
</dbReference>
<dbReference type="AlphaFoldDB" id="A0A9Q5ZE33"/>
<sequence>MSVVHNSEIARLVKTDYNLKDLQNIKLLLEEKGTFNFPVLDNGLFPAASVADKTKYTGYAAVWIRDNVYVAYSHYLFGETSIVINNIKSLFQYFQKHQIRFENIINAQVTPDRVMERPHIRFNGENLEEINQSWEHAQNDALGYFLWFSCKLISDKILEPTQDEIKTLALFPLYFDAVSYWEDEDSGHWEETPKIEASSIGVVLASLKALKQLKIDYPHIFQNCRYQNKLVTIELLDNLIQKGIDALNKILPSECIQQNKERRYDSALLFLIYPLEVLNDSIAGVILGDVINNLQGKYGISRYLNDSFWCRDYTDLPESIRTSISTEREQWLKENQRALKQGEEAQWCIFDPIISTIFGMKFIKTQRKEFLEKQILYLNRSLGQITAEDFQLGGFKCPELYYLEKDNYVPNDATPLLWTQANLRIALKIMEESLKLK</sequence>
<gene>
    <name evidence="2" type="ORF">VF08_08435</name>
</gene>
<dbReference type="GO" id="GO:0005975">
    <property type="term" value="P:carbohydrate metabolic process"/>
    <property type="evidence" value="ECO:0007669"/>
    <property type="project" value="InterPro"/>
</dbReference>
<dbReference type="InterPro" id="IPR012341">
    <property type="entry name" value="6hp_glycosidase-like_sf"/>
</dbReference>
<dbReference type="Gene3D" id="1.50.10.10">
    <property type="match status" value="1"/>
</dbReference>
<feature type="domain" description="GH15-like" evidence="1">
    <location>
        <begin position="42"/>
        <end position="213"/>
    </location>
</feature>
<dbReference type="EMBL" id="LAHD01000017">
    <property type="protein sequence ID" value="PHK05206.1"/>
    <property type="molecule type" value="Genomic_DNA"/>
</dbReference>
<reference evidence="2 3" key="1">
    <citation type="submission" date="2015-02" db="EMBL/GenBank/DDBJ databases">
        <title>Nostoc linckia genome annotation.</title>
        <authorList>
            <person name="Zhou Z."/>
        </authorList>
    </citation>
    <scope>NUCLEOTIDE SEQUENCE [LARGE SCALE GENOMIC DNA]</scope>
    <source>
        <strain evidence="3">z8</strain>
    </source>
</reference>
<dbReference type="GO" id="GO:0016301">
    <property type="term" value="F:kinase activity"/>
    <property type="evidence" value="ECO:0007669"/>
    <property type="project" value="UniProtKB-KW"/>
</dbReference>
<name>A0A9Q5ZE33_NOSLI</name>
<keyword evidence="2" id="KW-0418">Kinase</keyword>
<dbReference type="Pfam" id="PF00723">
    <property type="entry name" value="Glyco_hydro_15"/>
    <property type="match status" value="1"/>
</dbReference>
<dbReference type="InterPro" id="IPR008928">
    <property type="entry name" value="6-hairpin_glycosidase_sf"/>
</dbReference>
<dbReference type="GeneID" id="57098245"/>
<dbReference type="InterPro" id="IPR011613">
    <property type="entry name" value="GH15-like"/>
</dbReference>
<accession>A0A9Q5ZE33</accession>
<organism evidence="2 3">
    <name type="scientific">Nostoc linckia z8</name>
    <dbReference type="NCBI Taxonomy" id="1628746"/>
    <lineage>
        <taxon>Bacteria</taxon>
        <taxon>Bacillati</taxon>
        <taxon>Cyanobacteriota</taxon>
        <taxon>Cyanophyceae</taxon>
        <taxon>Nostocales</taxon>
        <taxon>Nostocaceae</taxon>
        <taxon>Nostoc</taxon>
    </lineage>
</organism>
<evidence type="ECO:0000313" key="2">
    <source>
        <dbReference type="EMBL" id="PHK05206.1"/>
    </source>
</evidence>
<evidence type="ECO:0000313" key="3">
    <source>
        <dbReference type="Proteomes" id="UP000222310"/>
    </source>
</evidence>
<comment type="caution">
    <text evidence="2">The sequence shown here is derived from an EMBL/GenBank/DDBJ whole genome shotgun (WGS) entry which is preliminary data.</text>
</comment>
<evidence type="ECO:0000259" key="1">
    <source>
        <dbReference type="Pfam" id="PF00723"/>
    </source>
</evidence>